<dbReference type="HOGENOM" id="CLU_056221_4_0_9"/>
<dbReference type="GO" id="GO:0008962">
    <property type="term" value="F:phosphatidylglycerophosphatase activity"/>
    <property type="evidence" value="ECO:0007669"/>
    <property type="project" value="InterPro"/>
</dbReference>
<dbReference type="NCBIfam" id="TIGR01668">
    <property type="entry name" value="YqeG_hyp_ppase"/>
    <property type="match status" value="1"/>
</dbReference>
<sequence>MLTLCSPFNFFIKGYGMIFKPQIWINSVLDIDEDFLDKYNIKALVLDLDNTLSMHGNPAAENGIPEWLQHMKNIGVPMRIVSNNTNKRVAPLAKKLGLPFTANGCKPLTFGISKAIKIMGVPKKQVAVVGDQIFTDVIAGNIKGAVSVLVEPFHMESAWTFKLKRKAESLFFHRDYSKLETKEKK</sequence>
<dbReference type="InterPro" id="IPR006549">
    <property type="entry name" value="HAD-SF_hydro_IIIA"/>
</dbReference>
<accession>D4JS06</accession>
<dbReference type="AlphaFoldDB" id="D4JS06"/>
<name>D4JS06_9FIRM</name>
<dbReference type="Pfam" id="PF00702">
    <property type="entry name" value="Hydrolase"/>
    <property type="match status" value="1"/>
</dbReference>
<dbReference type="Proteomes" id="UP000008803">
    <property type="component" value="Chromosome"/>
</dbReference>
<dbReference type="BioCyc" id="ESIR657319:G136K-501-MONOMER"/>
<dbReference type="EMBL" id="FP929044">
    <property type="protein sequence ID" value="CBK95875.1"/>
    <property type="molecule type" value="Genomic_DNA"/>
</dbReference>
<dbReference type="KEGG" id="esu:EUS_05930"/>
<protein>
    <submittedName>
        <fullName evidence="1">HAD superfamily (Subfamily IIIA) phosphatase, TIGR01668</fullName>
    </submittedName>
</protein>
<gene>
    <name evidence="1" type="ORF">EUS_05930</name>
</gene>
<dbReference type="InterPro" id="IPR023214">
    <property type="entry name" value="HAD_sf"/>
</dbReference>
<evidence type="ECO:0000313" key="2">
    <source>
        <dbReference type="Proteomes" id="UP000008803"/>
    </source>
</evidence>
<dbReference type="SUPFAM" id="SSF56784">
    <property type="entry name" value="HAD-like"/>
    <property type="match status" value="1"/>
</dbReference>
<dbReference type="PATRIC" id="fig|657319.3.peg.819"/>
<dbReference type="Gene3D" id="3.40.50.1000">
    <property type="entry name" value="HAD superfamily/HAD-like"/>
    <property type="match status" value="1"/>
</dbReference>
<evidence type="ECO:0000313" key="1">
    <source>
        <dbReference type="EMBL" id="CBK95875.1"/>
    </source>
</evidence>
<reference evidence="1 2" key="1">
    <citation type="submission" date="2010-03" db="EMBL/GenBank/DDBJ databases">
        <title>The genome sequence of Eubacterium siraeum 70/3.</title>
        <authorList>
            <consortium name="metaHIT consortium -- http://www.metahit.eu/"/>
            <person name="Pajon A."/>
            <person name="Turner K."/>
            <person name="Parkhill J."/>
            <person name="Duncan S."/>
            <person name="Flint H."/>
        </authorList>
    </citation>
    <scope>NUCLEOTIDE SEQUENCE [LARGE SCALE GENOMIC DNA]</scope>
    <source>
        <strain evidence="1 2">70/3</strain>
    </source>
</reference>
<dbReference type="CDD" id="cd16416">
    <property type="entry name" value="HAD_BsYqeG-like"/>
    <property type="match status" value="1"/>
</dbReference>
<dbReference type="InterPro" id="IPR010021">
    <property type="entry name" value="PGPP1/Gep4"/>
</dbReference>
<proteinExistence type="predicted"/>
<organism evidence="1 2">
    <name type="scientific">[Eubacterium] siraeum 70/3</name>
    <dbReference type="NCBI Taxonomy" id="657319"/>
    <lineage>
        <taxon>Bacteria</taxon>
        <taxon>Bacillati</taxon>
        <taxon>Bacillota</taxon>
        <taxon>Clostridia</taxon>
        <taxon>Eubacteriales</taxon>
        <taxon>Oscillospiraceae</taxon>
        <taxon>Oscillospiraceae incertae sedis</taxon>
    </lineage>
</organism>
<dbReference type="InterPro" id="IPR036412">
    <property type="entry name" value="HAD-like_sf"/>
</dbReference>
<reference evidence="1 2" key="2">
    <citation type="submission" date="2010-03" db="EMBL/GenBank/DDBJ databases">
        <authorList>
            <person name="Pajon A."/>
        </authorList>
    </citation>
    <scope>NUCLEOTIDE SEQUENCE [LARGE SCALE GENOMIC DNA]</scope>
    <source>
        <strain evidence="1 2">70/3</strain>
    </source>
</reference>
<dbReference type="NCBIfam" id="TIGR01662">
    <property type="entry name" value="HAD-SF-IIIA"/>
    <property type="match status" value="1"/>
</dbReference>